<evidence type="ECO:0000313" key="2">
    <source>
        <dbReference type="EMBL" id="HGT48671.1"/>
    </source>
</evidence>
<gene>
    <name evidence="2" type="ORF">ENS56_11590</name>
</gene>
<proteinExistence type="predicted"/>
<dbReference type="SMART" id="SM00317">
    <property type="entry name" value="SET"/>
    <property type="match status" value="1"/>
</dbReference>
<dbReference type="InterPro" id="IPR001214">
    <property type="entry name" value="SET_dom"/>
</dbReference>
<dbReference type="Gene3D" id="2.170.270.10">
    <property type="entry name" value="SET domain"/>
    <property type="match status" value="1"/>
</dbReference>
<name>A0A832G796_9BACT</name>
<protein>
    <submittedName>
        <fullName evidence="2">SET domain-containing protein</fullName>
    </submittedName>
</protein>
<dbReference type="EMBL" id="DSVI01000019">
    <property type="protein sequence ID" value="HGT48671.1"/>
    <property type="molecule type" value="Genomic_DNA"/>
</dbReference>
<dbReference type="GO" id="GO:0005700">
    <property type="term" value="C:polytene chromosome"/>
    <property type="evidence" value="ECO:0007669"/>
    <property type="project" value="TreeGrafter"/>
</dbReference>
<organism evidence="2">
    <name type="scientific">Ignavibacterium album</name>
    <dbReference type="NCBI Taxonomy" id="591197"/>
    <lineage>
        <taxon>Bacteria</taxon>
        <taxon>Pseudomonadati</taxon>
        <taxon>Ignavibacteriota</taxon>
        <taxon>Ignavibacteria</taxon>
        <taxon>Ignavibacteriales</taxon>
        <taxon>Ignavibacteriaceae</taxon>
        <taxon>Ignavibacterium</taxon>
    </lineage>
</organism>
<dbReference type="PANTHER" id="PTHR46167">
    <property type="entry name" value="N-LYSINE METHYLTRANSFERASE KMT5A"/>
    <property type="match status" value="1"/>
</dbReference>
<comment type="caution">
    <text evidence="2">The sequence shown here is derived from an EMBL/GenBank/DDBJ whole genome shotgun (WGS) entry which is preliminary data.</text>
</comment>
<feature type="domain" description="SET" evidence="1">
    <location>
        <begin position="8"/>
        <end position="116"/>
    </location>
</feature>
<accession>A0A832G796</accession>
<dbReference type="InterPro" id="IPR046341">
    <property type="entry name" value="SET_dom_sf"/>
</dbReference>
<dbReference type="PANTHER" id="PTHR46167:SF1">
    <property type="entry name" value="N-LYSINE METHYLTRANSFERASE KMT5A"/>
    <property type="match status" value="1"/>
</dbReference>
<dbReference type="InterPro" id="IPR051760">
    <property type="entry name" value="KMT5A"/>
</dbReference>
<dbReference type="GO" id="GO:0042799">
    <property type="term" value="F:histone H4K20 methyltransferase activity"/>
    <property type="evidence" value="ECO:0007669"/>
    <property type="project" value="TreeGrafter"/>
</dbReference>
<dbReference type="GO" id="GO:0006357">
    <property type="term" value="P:regulation of transcription by RNA polymerase II"/>
    <property type="evidence" value="ECO:0007669"/>
    <property type="project" value="TreeGrafter"/>
</dbReference>
<reference evidence="2" key="1">
    <citation type="journal article" date="2020" name="mSystems">
        <title>Genome- and Community-Level Interaction Insights into Carbon Utilization and Element Cycling Functions of Hydrothermarchaeota in Hydrothermal Sediment.</title>
        <authorList>
            <person name="Zhou Z."/>
            <person name="Liu Y."/>
            <person name="Xu W."/>
            <person name="Pan J."/>
            <person name="Luo Z.H."/>
            <person name="Li M."/>
        </authorList>
    </citation>
    <scope>NUCLEOTIDE SEQUENCE [LARGE SCALE GENOMIC DNA]</scope>
    <source>
        <strain evidence="2">SpSt-500</strain>
    </source>
</reference>
<sequence>MPTNYIYDKIIVKDSNVHGKGIFAQVSISKDQRILLIDGEVIDAAECIRRENEENNVYIFWKDDNTYIDASSTEKIKYINHSCNANCYIDEDENGSLILVASRDIQPEEELTIDYGYEEIYEECSCTSCDNKLESAA</sequence>
<evidence type="ECO:0000259" key="1">
    <source>
        <dbReference type="PROSITE" id="PS50280"/>
    </source>
</evidence>
<dbReference type="PROSITE" id="PS50280">
    <property type="entry name" value="SET"/>
    <property type="match status" value="1"/>
</dbReference>
<dbReference type="SUPFAM" id="SSF82199">
    <property type="entry name" value="SET domain"/>
    <property type="match status" value="1"/>
</dbReference>
<dbReference type="Pfam" id="PF00856">
    <property type="entry name" value="SET"/>
    <property type="match status" value="1"/>
</dbReference>
<dbReference type="AlphaFoldDB" id="A0A832G796"/>